<evidence type="ECO:0000313" key="6">
    <source>
        <dbReference type="EMBL" id="KAK2141184.1"/>
    </source>
</evidence>
<dbReference type="PANTHER" id="PTHR24179:SF21">
    <property type="entry name" value="MYOSIN BINDING SUBUNIT, ISOFORM O"/>
    <property type="match status" value="1"/>
</dbReference>
<dbReference type="PANTHER" id="PTHR24179">
    <property type="entry name" value="PROTEIN PHOSPHATASE 1 REGULATORY SUBUNIT 12"/>
    <property type="match status" value="1"/>
</dbReference>
<dbReference type="SMART" id="SM00248">
    <property type="entry name" value="ANK"/>
    <property type="match status" value="2"/>
</dbReference>
<evidence type="ECO:0000256" key="2">
    <source>
        <dbReference type="ARBA" id="ARBA00022737"/>
    </source>
</evidence>
<name>A0AAD9IUZ1_9ANNE</name>
<comment type="similarity">
    <text evidence="3">Belongs to the NRARP family.</text>
</comment>
<evidence type="ECO:0000256" key="4">
    <source>
        <dbReference type="PROSITE-ProRule" id="PRU00023"/>
    </source>
</evidence>
<feature type="compositionally biased region" description="Basic and acidic residues" evidence="5">
    <location>
        <begin position="14"/>
        <end position="30"/>
    </location>
</feature>
<comment type="caution">
    <text evidence="6">The sequence shown here is derived from an EMBL/GenBank/DDBJ whole genome shotgun (WGS) entry which is preliminary data.</text>
</comment>
<sequence length="191" mass="20620">MKTSTTNCDDQDDDRVPEGGDRKSKKRDVTAADVIAEASSGESANRDGGCPKRRKRPAESQAAAVTAAARGVAAKVARLGGKDASSSLAKVLRMQTLAYQRHVMDVVQSGDVSELKRFLEQKEGKLDVNFFDKDGQTALHHSCINGNFELVKVLVKFGADTTLANRDGWNPLHIATFGGHHDIVLYLIGGR</sequence>
<dbReference type="EMBL" id="JAODUP010001143">
    <property type="protein sequence ID" value="KAK2141184.1"/>
    <property type="molecule type" value="Genomic_DNA"/>
</dbReference>
<evidence type="ECO:0000313" key="7">
    <source>
        <dbReference type="Proteomes" id="UP001208570"/>
    </source>
</evidence>
<feature type="repeat" description="ANK" evidence="4">
    <location>
        <begin position="167"/>
        <end position="191"/>
    </location>
</feature>
<dbReference type="GO" id="GO:0005737">
    <property type="term" value="C:cytoplasm"/>
    <property type="evidence" value="ECO:0007669"/>
    <property type="project" value="TreeGrafter"/>
</dbReference>
<evidence type="ECO:0000256" key="3">
    <source>
        <dbReference type="ARBA" id="ARBA00038386"/>
    </source>
</evidence>
<keyword evidence="4" id="KW-0040">ANK repeat</keyword>
<dbReference type="Proteomes" id="UP001208570">
    <property type="component" value="Unassembled WGS sequence"/>
</dbReference>
<dbReference type="PROSITE" id="PS50297">
    <property type="entry name" value="ANK_REP_REGION"/>
    <property type="match status" value="2"/>
</dbReference>
<feature type="repeat" description="ANK" evidence="4">
    <location>
        <begin position="134"/>
        <end position="166"/>
    </location>
</feature>
<dbReference type="InterPro" id="IPR051226">
    <property type="entry name" value="PP1_Regulatory_Subunit"/>
</dbReference>
<proteinExistence type="inferred from homology"/>
<keyword evidence="2" id="KW-0677">Repeat</keyword>
<evidence type="ECO:0000256" key="1">
    <source>
        <dbReference type="ARBA" id="ARBA00022473"/>
    </source>
</evidence>
<feature type="region of interest" description="Disordered" evidence="5">
    <location>
        <begin position="1"/>
        <end position="61"/>
    </location>
</feature>
<evidence type="ECO:0000256" key="5">
    <source>
        <dbReference type="SAM" id="MobiDB-lite"/>
    </source>
</evidence>
<organism evidence="6 7">
    <name type="scientific">Paralvinella palmiformis</name>
    <dbReference type="NCBI Taxonomy" id="53620"/>
    <lineage>
        <taxon>Eukaryota</taxon>
        <taxon>Metazoa</taxon>
        <taxon>Spiralia</taxon>
        <taxon>Lophotrochozoa</taxon>
        <taxon>Annelida</taxon>
        <taxon>Polychaeta</taxon>
        <taxon>Sedentaria</taxon>
        <taxon>Canalipalpata</taxon>
        <taxon>Terebellida</taxon>
        <taxon>Terebelliformia</taxon>
        <taxon>Alvinellidae</taxon>
        <taxon>Paralvinella</taxon>
    </lineage>
</organism>
<dbReference type="Pfam" id="PF12796">
    <property type="entry name" value="Ank_2"/>
    <property type="match status" value="1"/>
</dbReference>
<dbReference type="PROSITE" id="PS50088">
    <property type="entry name" value="ANK_REPEAT"/>
    <property type="match status" value="2"/>
</dbReference>
<keyword evidence="1" id="KW-0217">Developmental protein</keyword>
<dbReference type="InterPro" id="IPR002110">
    <property type="entry name" value="Ankyrin_rpt"/>
</dbReference>
<keyword evidence="7" id="KW-1185">Reference proteome</keyword>
<dbReference type="SUPFAM" id="SSF48403">
    <property type="entry name" value="Ankyrin repeat"/>
    <property type="match status" value="1"/>
</dbReference>
<dbReference type="GO" id="GO:0019208">
    <property type="term" value="F:phosphatase regulator activity"/>
    <property type="evidence" value="ECO:0007669"/>
    <property type="project" value="TreeGrafter"/>
</dbReference>
<accession>A0AAD9IUZ1</accession>
<dbReference type="Gene3D" id="1.25.40.20">
    <property type="entry name" value="Ankyrin repeat-containing domain"/>
    <property type="match status" value="1"/>
</dbReference>
<gene>
    <name evidence="6" type="ORF">LSH36_1144g00038</name>
</gene>
<reference evidence="6" key="1">
    <citation type="journal article" date="2023" name="Mol. Biol. Evol.">
        <title>Third-Generation Sequencing Reveals the Adaptive Role of the Epigenome in Three Deep-Sea Polychaetes.</title>
        <authorList>
            <person name="Perez M."/>
            <person name="Aroh O."/>
            <person name="Sun Y."/>
            <person name="Lan Y."/>
            <person name="Juniper S.K."/>
            <person name="Young C.R."/>
            <person name="Angers B."/>
            <person name="Qian P.Y."/>
        </authorList>
    </citation>
    <scope>NUCLEOTIDE SEQUENCE</scope>
    <source>
        <strain evidence="6">P08H-3</strain>
    </source>
</reference>
<dbReference type="AlphaFoldDB" id="A0AAD9IUZ1"/>
<protein>
    <submittedName>
        <fullName evidence="6">Uncharacterized protein</fullName>
    </submittedName>
</protein>
<dbReference type="InterPro" id="IPR036770">
    <property type="entry name" value="Ankyrin_rpt-contain_sf"/>
</dbReference>
<dbReference type="GO" id="GO:0004857">
    <property type="term" value="F:enzyme inhibitor activity"/>
    <property type="evidence" value="ECO:0007669"/>
    <property type="project" value="TreeGrafter"/>
</dbReference>